<organism evidence="1 2">
    <name type="scientific">Ophiocordyceps australis</name>
    <dbReference type="NCBI Taxonomy" id="1399860"/>
    <lineage>
        <taxon>Eukaryota</taxon>
        <taxon>Fungi</taxon>
        <taxon>Dikarya</taxon>
        <taxon>Ascomycota</taxon>
        <taxon>Pezizomycotina</taxon>
        <taxon>Sordariomycetes</taxon>
        <taxon>Hypocreomycetidae</taxon>
        <taxon>Hypocreales</taxon>
        <taxon>Ophiocordycipitaceae</taxon>
        <taxon>Ophiocordyceps</taxon>
    </lineage>
</organism>
<reference evidence="1 2" key="1">
    <citation type="submission" date="2017-06" db="EMBL/GenBank/DDBJ databases">
        <title>Ant-infecting Ophiocordyceps genomes reveal a high diversity of potential behavioral manipulation genes and a possible major role for enterotoxins.</title>
        <authorList>
            <person name="De Bekker C."/>
            <person name="Evans H.C."/>
            <person name="Brachmann A."/>
            <person name="Hughes D.P."/>
        </authorList>
    </citation>
    <scope>NUCLEOTIDE SEQUENCE [LARGE SCALE GENOMIC DNA]</scope>
    <source>
        <strain evidence="1 2">Map64</strain>
    </source>
</reference>
<gene>
    <name evidence="1" type="ORF">CDD81_4074</name>
</gene>
<comment type="caution">
    <text evidence="1">The sequence shown here is derived from an EMBL/GenBank/DDBJ whole genome shotgun (WGS) entry which is preliminary data.</text>
</comment>
<protein>
    <submittedName>
        <fullName evidence="1">Uncharacterized protein</fullName>
    </submittedName>
</protein>
<dbReference type="EMBL" id="NJET01000267">
    <property type="protein sequence ID" value="PHH58935.1"/>
    <property type="molecule type" value="Genomic_DNA"/>
</dbReference>
<name>A0A2C5XNU0_9HYPO</name>
<evidence type="ECO:0000313" key="1">
    <source>
        <dbReference type="EMBL" id="PHH58935.1"/>
    </source>
</evidence>
<proteinExistence type="predicted"/>
<dbReference type="Proteomes" id="UP000226192">
    <property type="component" value="Unassembled WGS sequence"/>
</dbReference>
<accession>A0A2C5XNU0</accession>
<evidence type="ECO:0000313" key="2">
    <source>
        <dbReference type="Proteomes" id="UP000226192"/>
    </source>
</evidence>
<sequence length="204" mass="22259">MADWRFTVDSTATPCHAAPRLPSALEKWLRCKTTCIPCSCASRMTPSLAPPPSPRPSGSPLLPDLAMRLSNSVCPCPFIGSRRRRRRPVSPGPPRLSVVRPPATHAMQRNLGLLPHAPPPSLFFSPLCVTHASTCCGGFALLQRRPETDASSKDMLCKSGLLATWPNLTSDNTSRYQPWPLVILTTVGSRNPSLRHSSTCIRKN</sequence>
<keyword evidence="2" id="KW-1185">Reference proteome</keyword>
<dbReference type="AlphaFoldDB" id="A0A2C5XNU0"/>